<accession>A0ABS7ZNA3</accession>
<dbReference type="PROSITE" id="PS00409">
    <property type="entry name" value="PROKAR_NTER_METHYL"/>
    <property type="match status" value="1"/>
</dbReference>
<keyword evidence="2" id="KW-0472">Membrane</keyword>
<gene>
    <name evidence="3" type="ORF">I9W95_06185</name>
</gene>
<keyword evidence="2" id="KW-0812">Transmembrane</keyword>
<keyword evidence="2" id="KW-1133">Transmembrane helix</keyword>
<organism evidence="3 4">
    <name type="scientific">Thalassolituus marinus</name>
    <dbReference type="NCBI Taxonomy" id="671053"/>
    <lineage>
        <taxon>Bacteria</taxon>
        <taxon>Pseudomonadati</taxon>
        <taxon>Pseudomonadota</taxon>
        <taxon>Gammaproteobacteria</taxon>
        <taxon>Oceanospirillales</taxon>
        <taxon>Oceanospirillaceae</taxon>
        <taxon>Thalassolituus</taxon>
    </lineage>
</organism>
<dbReference type="SUPFAM" id="SSF54523">
    <property type="entry name" value="Pili subunits"/>
    <property type="match status" value="1"/>
</dbReference>
<dbReference type="Pfam" id="PF07963">
    <property type="entry name" value="N_methyl"/>
    <property type="match status" value="1"/>
</dbReference>
<keyword evidence="4" id="KW-1185">Reference proteome</keyword>
<dbReference type="PRINTS" id="PR00813">
    <property type="entry name" value="BCTERIALGSPG"/>
</dbReference>
<comment type="caution">
    <text evidence="3">The sequence shown here is derived from an EMBL/GenBank/DDBJ whole genome shotgun (WGS) entry which is preliminary data.</text>
</comment>
<dbReference type="InterPro" id="IPR045584">
    <property type="entry name" value="Pilin-like"/>
</dbReference>
<dbReference type="RefSeq" id="WP_225672952.1">
    <property type="nucleotide sequence ID" value="NZ_JAEDAH010000029.1"/>
</dbReference>
<evidence type="ECO:0000256" key="2">
    <source>
        <dbReference type="SAM" id="Phobius"/>
    </source>
</evidence>
<reference evidence="3 4" key="1">
    <citation type="submission" date="2020-12" db="EMBL/GenBank/DDBJ databases">
        <title>Novel Thalassolituus-related marine hydrocarbonoclastic bacteria mediated algae-derived hydrocarbons mineralization in twilight zone of the northern South China Sea.</title>
        <authorList>
            <person name="Dong C."/>
        </authorList>
    </citation>
    <scope>NUCLEOTIDE SEQUENCE [LARGE SCALE GENOMIC DNA]</scope>
    <source>
        <strain evidence="3 4">IMCC1826</strain>
    </source>
</reference>
<dbReference type="EMBL" id="JAEDAH010000029">
    <property type="protein sequence ID" value="MCA6063194.1"/>
    <property type="molecule type" value="Genomic_DNA"/>
</dbReference>
<dbReference type="InterPro" id="IPR031982">
    <property type="entry name" value="PilE-like"/>
</dbReference>
<evidence type="ECO:0000313" key="3">
    <source>
        <dbReference type="EMBL" id="MCA6063194.1"/>
    </source>
</evidence>
<dbReference type="Pfam" id="PF16732">
    <property type="entry name" value="ComP_DUS"/>
    <property type="match status" value="1"/>
</dbReference>
<proteinExistence type="predicted"/>
<evidence type="ECO:0000256" key="1">
    <source>
        <dbReference type="ARBA" id="ARBA00022481"/>
    </source>
</evidence>
<sequence length="151" mass="16368">MTKNNSVNRKVSRGFTLVELMTVVAIIGILISVAMPWYGNYVMRGNRADAIAPMQAIMDAQERFYNDNVSYTTDLRDLGFPSATYSSAKGFYTITASTCTDSGGTALPITQCVQLTATALGTQVQDGSLVLDSMGKQQRIIGSDVYDWDGV</sequence>
<keyword evidence="1" id="KW-0488">Methylation</keyword>
<evidence type="ECO:0000313" key="4">
    <source>
        <dbReference type="Proteomes" id="UP000714380"/>
    </source>
</evidence>
<protein>
    <submittedName>
        <fullName evidence="3">Prepilin-type N-terminal cleavage/methylation domain-containing protein</fullName>
    </submittedName>
</protein>
<dbReference type="InterPro" id="IPR012902">
    <property type="entry name" value="N_methyl_site"/>
</dbReference>
<feature type="transmembrane region" description="Helical" evidence="2">
    <location>
        <begin position="20"/>
        <end position="38"/>
    </location>
</feature>
<name>A0ABS7ZNA3_9GAMM</name>
<dbReference type="InterPro" id="IPR000983">
    <property type="entry name" value="Bac_GSPG_pilin"/>
</dbReference>
<dbReference type="Gene3D" id="3.30.700.10">
    <property type="entry name" value="Glycoprotein, Type 4 Pilin"/>
    <property type="match status" value="1"/>
</dbReference>
<dbReference type="NCBIfam" id="TIGR02532">
    <property type="entry name" value="IV_pilin_GFxxxE"/>
    <property type="match status" value="1"/>
</dbReference>
<dbReference type="Proteomes" id="UP000714380">
    <property type="component" value="Unassembled WGS sequence"/>
</dbReference>